<dbReference type="GeneID" id="119722084"/>
<dbReference type="RefSeq" id="XP_038048031.1">
    <property type="nucleotide sequence ID" value="XM_038192103.1"/>
</dbReference>
<dbReference type="PANTHER" id="PTHR22803">
    <property type="entry name" value="MANNOSE, PHOSPHOLIPASE, LECTIN RECEPTOR RELATED"/>
    <property type="match status" value="1"/>
</dbReference>
<feature type="chain" id="PRO_5037448491" description="C-type lectin domain-containing protein" evidence="1">
    <location>
        <begin position="21"/>
        <end position="186"/>
    </location>
</feature>
<protein>
    <recommendedName>
        <fullName evidence="2">C-type lectin domain-containing protein</fullName>
    </recommendedName>
</protein>
<dbReference type="PROSITE" id="PS50041">
    <property type="entry name" value="C_TYPE_LECTIN_2"/>
    <property type="match status" value="1"/>
</dbReference>
<dbReference type="InterPro" id="IPR001304">
    <property type="entry name" value="C-type_lectin-like"/>
</dbReference>
<evidence type="ECO:0000313" key="4">
    <source>
        <dbReference type="Proteomes" id="UP000887568"/>
    </source>
</evidence>
<dbReference type="InterPro" id="IPR016186">
    <property type="entry name" value="C-type_lectin-like/link_sf"/>
</dbReference>
<evidence type="ECO:0000313" key="3">
    <source>
        <dbReference type="EnsemblMetazoa" id="XP_038048031.1"/>
    </source>
</evidence>
<keyword evidence="4" id="KW-1185">Reference proteome</keyword>
<keyword evidence="1" id="KW-0732">Signal</keyword>
<reference evidence="3" key="1">
    <citation type="submission" date="2022-11" db="UniProtKB">
        <authorList>
            <consortium name="EnsemblMetazoa"/>
        </authorList>
    </citation>
    <scope>IDENTIFICATION</scope>
</reference>
<dbReference type="InterPro" id="IPR016187">
    <property type="entry name" value="CTDL_fold"/>
</dbReference>
<dbReference type="SMART" id="SM00034">
    <property type="entry name" value="CLECT"/>
    <property type="match status" value="1"/>
</dbReference>
<dbReference type="SUPFAM" id="SSF56436">
    <property type="entry name" value="C-type lectin-like"/>
    <property type="match status" value="1"/>
</dbReference>
<dbReference type="OrthoDB" id="418245at2759"/>
<evidence type="ECO:0000256" key="1">
    <source>
        <dbReference type="SAM" id="SignalP"/>
    </source>
</evidence>
<dbReference type="EnsemblMetazoa" id="XM_038192103.1">
    <property type="protein sequence ID" value="XP_038048031.1"/>
    <property type="gene ID" value="LOC119722084"/>
</dbReference>
<evidence type="ECO:0000259" key="2">
    <source>
        <dbReference type="PROSITE" id="PS50041"/>
    </source>
</evidence>
<feature type="domain" description="C-type lectin" evidence="2">
    <location>
        <begin position="39"/>
        <end position="169"/>
    </location>
</feature>
<dbReference type="Pfam" id="PF00059">
    <property type="entry name" value="Lectin_C"/>
    <property type="match status" value="1"/>
</dbReference>
<proteinExistence type="predicted"/>
<organism evidence="3 4">
    <name type="scientific">Patiria miniata</name>
    <name type="common">Bat star</name>
    <name type="synonym">Asterina miniata</name>
    <dbReference type="NCBI Taxonomy" id="46514"/>
    <lineage>
        <taxon>Eukaryota</taxon>
        <taxon>Metazoa</taxon>
        <taxon>Echinodermata</taxon>
        <taxon>Eleutherozoa</taxon>
        <taxon>Asterozoa</taxon>
        <taxon>Asteroidea</taxon>
        <taxon>Valvatacea</taxon>
        <taxon>Valvatida</taxon>
        <taxon>Asterinidae</taxon>
        <taxon>Patiria</taxon>
    </lineage>
</organism>
<dbReference type="InterPro" id="IPR050111">
    <property type="entry name" value="C-type_lectin/snaclec_domain"/>
</dbReference>
<dbReference type="Gene3D" id="3.10.100.10">
    <property type="entry name" value="Mannose-Binding Protein A, subunit A"/>
    <property type="match status" value="1"/>
</dbReference>
<dbReference type="Proteomes" id="UP000887568">
    <property type="component" value="Unplaced"/>
</dbReference>
<feature type="signal peptide" evidence="1">
    <location>
        <begin position="1"/>
        <end position="20"/>
    </location>
</feature>
<sequence length="186" mass="20994">MMNTIFPTFLFAYLVTTSWAYYGTKAQTDPSCPAFFTSFGDSCYRFFGEVLPWGEAEAHCRQYFSPVGTQGHLVSIHSDAENAFIYELWRSSKIVPSSVSGSYNRFDSVWTGLNDISVEGNYQWSDNSPVRYKMWAGQEPNGSNEKDDCIHMMDIHGQGIPGAWNDIDCGHNGGLPFICKLKMTKY</sequence>
<dbReference type="OMA" id="WRSSKIV"/>
<dbReference type="AlphaFoldDB" id="A0A913ZAJ6"/>
<name>A0A913ZAJ6_PATMI</name>
<accession>A0A913ZAJ6</accession>